<evidence type="ECO:0000259" key="10">
    <source>
        <dbReference type="Pfam" id="PF19425"/>
    </source>
</evidence>
<keyword evidence="5" id="KW-0378">Hydrolase</keyword>
<keyword evidence="7" id="KW-0482">Metalloprotease</keyword>
<comment type="cofactor">
    <cofactor evidence="1">
        <name>Zn(2+)</name>
        <dbReference type="ChEBI" id="CHEBI:29105"/>
    </cofactor>
</comment>
<evidence type="ECO:0000256" key="6">
    <source>
        <dbReference type="ARBA" id="ARBA00022833"/>
    </source>
</evidence>
<dbReference type="Proteomes" id="UP000484255">
    <property type="component" value="Unassembled WGS sequence"/>
</dbReference>
<keyword evidence="3" id="KW-0645">Protease</keyword>
<dbReference type="Gene3D" id="2.70.70.10">
    <property type="entry name" value="Glucose Permease (Domain IIA)"/>
    <property type="match status" value="1"/>
</dbReference>
<feature type="domain" description="Csd3-like second N-terminal" evidence="10">
    <location>
        <begin position="191"/>
        <end position="309"/>
    </location>
</feature>
<gene>
    <name evidence="11" type="ORF">G3A44_15715</name>
</gene>
<dbReference type="CDD" id="cd12797">
    <property type="entry name" value="M23_peptidase"/>
    <property type="match status" value="1"/>
</dbReference>
<dbReference type="SUPFAM" id="SSF51261">
    <property type="entry name" value="Duplicated hybrid motif"/>
    <property type="match status" value="1"/>
</dbReference>
<accession>A0A7C9PI78</accession>
<comment type="caution">
    <text evidence="11">The sequence shown here is derived from an EMBL/GenBank/DDBJ whole genome shotgun (WGS) entry which is preliminary data.</text>
</comment>
<evidence type="ECO:0000313" key="12">
    <source>
        <dbReference type="Proteomes" id="UP000484255"/>
    </source>
</evidence>
<organism evidence="11 12">
    <name type="scientific">Ideonella livida</name>
    <dbReference type="NCBI Taxonomy" id="2707176"/>
    <lineage>
        <taxon>Bacteria</taxon>
        <taxon>Pseudomonadati</taxon>
        <taxon>Pseudomonadota</taxon>
        <taxon>Betaproteobacteria</taxon>
        <taxon>Burkholderiales</taxon>
        <taxon>Sphaerotilaceae</taxon>
        <taxon>Ideonella</taxon>
    </lineage>
</organism>
<evidence type="ECO:0000256" key="8">
    <source>
        <dbReference type="SAM" id="Phobius"/>
    </source>
</evidence>
<feature type="transmembrane region" description="Helical" evidence="8">
    <location>
        <begin position="33"/>
        <end position="53"/>
    </location>
</feature>
<dbReference type="PANTHER" id="PTHR21666">
    <property type="entry name" value="PEPTIDASE-RELATED"/>
    <property type="match status" value="1"/>
</dbReference>
<dbReference type="InterPro" id="IPR016047">
    <property type="entry name" value="M23ase_b-sheet_dom"/>
</dbReference>
<dbReference type="PANTHER" id="PTHR21666:SF288">
    <property type="entry name" value="CELL DIVISION PROTEIN YTFB"/>
    <property type="match status" value="1"/>
</dbReference>
<evidence type="ECO:0000259" key="9">
    <source>
        <dbReference type="Pfam" id="PF01551"/>
    </source>
</evidence>
<protein>
    <submittedName>
        <fullName evidence="11">M23 family metallopeptidase</fullName>
    </submittedName>
</protein>
<evidence type="ECO:0000313" key="11">
    <source>
        <dbReference type="EMBL" id="NDY92637.1"/>
    </source>
</evidence>
<dbReference type="GO" id="GO:0004222">
    <property type="term" value="F:metalloendopeptidase activity"/>
    <property type="evidence" value="ECO:0007669"/>
    <property type="project" value="TreeGrafter"/>
</dbReference>
<keyword evidence="8" id="KW-1133">Transmembrane helix</keyword>
<reference evidence="11 12" key="1">
    <citation type="submission" date="2020-02" db="EMBL/GenBank/DDBJ databases">
        <title>Ideonella bacterium strain TBM-1.</title>
        <authorList>
            <person name="Chen W.-M."/>
        </authorList>
    </citation>
    <scope>NUCLEOTIDE SEQUENCE [LARGE SCALE GENOMIC DNA]</scope>
    <source>
        <strain evidence="11 12">TBM-1</strain>
    </source>
</reference>
<evidence type="ECO:0000256" key="4">
    <source>
        <dbReference type="ARBA" id="ARBA00022723"/>
    </source>
</evidence>
<dbReference type="Pfam" id="PF19425">
    <property type="entry name" value="Csd3_N2"/>
    <property type="match status" value="1"/>
</dbReference>
<keyword evidence="12" id="KW-1185">Reference proteome</keyword>
<dbReference type="InterPro" id="IPR045834">
    <property type="entry name" value="Csd3_N2"/>
</dbReference>
<keyword evidence="6" id="KW-0862">Zinc</keyword>
<dbReference type="Gene3D" id="3.10.450.350">
    <property type="match status" value="2"/>
</dbReference>
<dbReference type="InterPro" id="IPR050570">
    <property type="entry name" value="Cell_wall_metabolism_enzyme"/>
</dbReference>
<dbReference type="GO" id="GO:0030313">
    <property type="term" value="C:cell envelope"/>
    <property type="evidence" value="ECO:0007669"/>
    <property type="project" value="UniProtKB-SubCell"/>
</dbReference>
<name>A0A7C9PI78_9BURK</name>
<evidence type="ECO:0000256" key="5">
    <source>
        <dbReference type="ARBA" id="ARBA00022801"/>
    </source>
</evidence>
<dbReference type="GO" id="GO:0046872">
    <property type="term" value="F:metal ion binding"/>
    <property type="evidence" value="ECO:0007669"/>
    <property type="project" value="UniProtKB-KW"/>
</dbReference>
<keyword evidence="8" id="KW-0812">Transmembrane</keyword>
<dbReference type="EMBL" id="JAAGOH010000020">
    <property type="protein sequence ID" value="NDY92637.1"/>
    <property type="molecule type" value="Genomic_DNA"/>
</dbReference>
<evidence type="ECO:0000256" key="7">
    <source>
        <dbReference type="ARBA" id="ARBA00023049"/>
    </source>
</evidence>
<keyword evidence="4" id="KW-0479">Metal-binding</keyword>
<comment type="subcellular location">
    <subcellularLocation>
        <location evidence="2">Cell envelope</location>
    </subcellularLocation>
</comment>
<evidence type="ECO:0000256" key="2">
    <source>
        <dbReference type="ARBA" id="ARBA00004196"/>
    </source>
</evidence>
<evidence type="ECO:0000256" key="1">
    <source>
        <dbReference type="ARBA" id="ARBA00001947"/>
    </source>
</evidence>
<dbReference type="AlphaFoldDB" id="A0A7C9PI78"/>
<feature type="domain" description="M23ase beta-sheet core" evidence="9">
    <location>
        <begin position="322"/>
        <end position="416"/>
    </location>
</feature>
<dbReference type="InterPro" id="IPR011055">
    <property type="entry name" value="Dup_hybrid_motif"/>
</dbReference>
<proteinExistence type="predicted"/>
<dbReference type="RefSeq" id="WP_163458690.1">
    <property type="nucleotide sequence ID" value="NZ_JAAGOH010000020.1"/>
</dbReference>
<sequence length="461" mass="50284">MTSLGPVQDISTPGHSLARLQDWLSRHRRQVSAAGLALLAGYGITAFGIAPLAPDAAELPQRLVVEAVAPEAAEPQLEALASSSLRLFRTEVTRSQDSLDGLLRRLGVTDPQAIATLRRDEDLRRLAEGRAGRLVQAEVDRHGQPHSLVVRAPLTDTPDRFERLQLHRETDGSWHRELSTGTLQASVRLGSGTIQSSLFAATDASGLPDKVASQLAELFAADIDFHRELRKGDRFSVVYESLSADGEPAPWAQGAGRVLAAEFVNKGRQVQAVWFGEGNRGAYYDLQGESKRRTFLASPMEFTRVTSGFAMRFHPILQTWRAHLGTDYGAPTGTPVRSVGQGVVSFSGQQGGYGNVVMVDHGNQRTTLYAHLSRIDVKKGQRVDQGQRVGAVGATGWATGPHLHFEVRVNGKHQDPLKFARQSETLKLEASQKNRFQDLARQRQAELALAAQVDGGATRFE</sequence>
<dbReference type="GO" id="GO:0006508">
    <property type="term" value="P:proteolysis"/>
    <property type="evidence" value="ECO:0007669"/>
    <property type="project" value="UniProtKB-KW"/>
</dbReference>
<evidence type="ECO:0000256" key="3">
    <source>
        <dbReference type="ARBA" id="ARBA00022670"/>
    </source>
</evidence>
<dbReference type="Pfam" id="PF01551">
    <property type="entry name" value="Peptidase_M23"/>
    <property type="match status" value="1"/>
</dbReference>
<keyword evidence="8" id="KW-0472">Membrane</keyword>